<dbReference type="AlphaFoldDB" id="A0A6M2BSP2"/>
<evidence type="ECO:0000313" key="8">
    <source>
        <dbReference type="Proteomes" id="UP000472676"/>
    </source>
</evidence>
<dbReference type="PANTHER" id="PTHR43243">
    <property type="entry name" value="INNER MEMBRANE TRANSPORTER YGJI-RELATED"/>
    <property type="match status" value="1"/>
</dbReference>
<proteinExistence type="predicted"/>
<feature type="transmembrane region" description="Helical" evidence="6">
    <location>
        <begin position="248"/>
        <end position="267"/>
    </location>
</feature>
<dbReference type="PANTHER" id="PTHR43243:SF4">
    <property type="entry name" value="CATIONIC AMINO ACID TRANSPORTER 4"/>
    <property type="match status" value="1"/>
</dbReference>
<feature type="transmembrane region" description="Helical" evidence="6">
    <location>
        <begin position="177"/>
        <end position="202"/>
    </location>
</feature>
<keyword evidence="3 6" id="KW-0812">Transmembrane</keyword>
<evidence type="ECO:0000256" key="5">
    <source>
        <dbReference type="ARBA" id="ARBA00023136"/>
    </source>
</evidence>
<dbReference type="PIRSF" id="PIRSF006060">
    <property type="entry name" value="AA_transporter"/>
    <property type="match status" value="1"/>
</dbReference>
<dbReference type="GO" id="GO:0015171">
    <property type="term" value="F:amino acid transmembrane transporter activity"/>
    <property type="evidence" value="ECO:0007669"/>
    <property type="project" value="TreeGrafter"/>
</dbReference>
<keyword evidence="4 6" id="KW-1133">Transmembrane helix</keyword>
<dbReference type="Gene3D" id="1.20.1740.10">
    <property type="entry name" value="Amino acid/polyamine transporter I"/>
    <property type="match status" value="1"/>
</dbReference>
<feature type="transmembrane region" description="Helical" evidence="6">
    <location>
        <begin position="465"/>
        <end position="484"/>
    </location>
</feature>
<reference evidence="7 8" key="1">
    <citation type="journal article" date="2014" name="Int. J. Syst. Evol. Microbiol.">
        <title>Solimonas terrae sp. nov., isolated from soil.</title>
        <authorList>
            <person name="Kim S.J."/>
            <person name="Moon J.Y."/>
            <person name="Weon H.Y."/>
            <person name="Ahn J.H."/>
            <person name="Chen W.M."/>
            <person name="Kwon S.W."/>
        </authorList>
    </citation>
    <scope>NUCLEOTIDE SEQUENCE [LARGE SCALE GENOMIC DNA]</scope>
    <source>
        <strain evidence="7 8">KIS83-12</strain>
    </source>
</reference>
<dbReference type="Proteomes" id="UP000472676">
    <property type="component" value="Unassembled WGS sequence"/>
</dbReference>
<feature type="transmembrane region" description="Helical" evidence="6">
    <location>
        <begin position="409"/>
        <end position="427"/>
    </location>
</feature>
<evidence type="ECO:0000256" key="3">
    <source>
        <dbReference type="ARBA" id="ARBA00022692"/>
    </source>
</evidence>
<comment type="subcellular location">
    <subcellularLocation>
        <location evidence="1">Membrane</location>
        <topology evidence="1">Multi-pass membrane protein</topology>
    </subcellularLocation>
</comment>
<accession>A0A6M2BSP2</accession>
<evidence type="ECO:0000256" key="1">
    <source>
        <dbReference type="ARBA" id="ARBA00004141"/>
    </source>
</evidence>
<gene>
    <name evidence="7" type="ORF">G7Y85_11390</name>
</gene>
<feature type="transmembrane region" description="Helical" evidence="6">
    <location>
        <begin position="288"/>
        <end position="312"/>
    </location>
</feature>
<feature type="transmembrane region" description="Helical" evidence="6">
    <location>
        <begin position="332"/>
        <end position="361"/>
    </location>
</feature>
<evidence type="ECO:0000256" key="2">
    <source>
        <dbReference type="ARBA" id="ARBA00022448"/>
    </source>
</evidence>
<evidence type="ECO:0000313" key="7">
    <source>
        <dbReference type="EMBL" id="NGY05374.1"/>
    </source>
</evidence>
<dbReference type="GO" id="GO:0016020">
    <property type="term" value="C:membrane"/>
    <property type="evidence" value="ECO:0007669"/>
    <property type="project" value="UniProtKB-SubCell"/>
</dbReference>
<keyword evidence="2" id="KW-0813">Transport</keyword>
<feature type="transmembrane region" description="Helical" evidence="6">
    <location>
        <begin position="382"/>
        <end position="403"/>
    </location>
</feature>
<keyword evidence="5 6" id="KW-0472">Membrane</keyword>
<keyword evidence="8" id="KW-1185">Reference proteome</keyword>
<evidence type="ECO:0000256" key="6">
    <source>
        <dbReference type="SAM" id="Phobius"/>
    </source>
</evidence>
<protein>
    <submittedName>
        <fullName evidence="7">Amino acid permease</fullName>
    </submittedName>
</protein>
<feature type="transmembrane region" description="Helical" evidence="6">
    <location>
        <begin position="152"/>
        <end position="170"/>
    </location>
</feature>
<name>A0A6M2BSP2_9GAMM</name>
<evidence type="ECO:0000256" key="4">
    <source>
        <dbReference type="ARBA" id="ARBA00022989"/>
    </source>
</evidence>
<comment type="caution">
    <text evidence="7">The sequence shown here is derived from an EMBL/GenBank/DDBJ whole genome shotgun (WGS) entry which is preliminary data.</text>
</comment>
<feature type="transmembrane region" description="Helical" evidence="6">
    <location>
        <begin position="55"/>
        <end position="77"/>
    </location>
</feature>
<dbReference type="RefSeq" id="WP_166256725.1">
    <property type="nucleotide sequence ID" value="NZ_JAAMOW010000005.1"/>
</dbReference>
<sequence>MSLLRTKPVLPDANDRGLKRVLGAWDLTLLGVGAVIGAGIFVLTGITAATQAGPAVVLSFLIAGFACACAALSYAELASSIGGAGSAYGYGYASLGELPAWIIGWMLLCEYMVAIPAVATGWSGYVVNFLQSMGSGLPDFLTHGPIDKLTPGLINLPAFLVVLAIGLLLASGAKMSALFNAVMVAVKVAAILLFIGVAAFHIHAENWTPFIPPLETTSGAASGFSWEMRLLDAIQLGLGFGVGGETHFGGVGIMTGAATIFFAYLGFDAVSTAAEETRNPQRDLPIGILGSLAICTALYIIVSLLLTGMVSYRELNVPSPVAHALLQIGQTTVAGIISIGAIAGLTTVILVMYFGLTRVLFAIAHDGLLPKFFAYVNPKTGTPVGSIAAAGVIMLAFSGFVPLGRLAELANIGTLGAFVVVCAGVIVMRRTHPGLPRPFKTPASPLVPLLGVLSCGYLMLNLATFTWTAFGAWMLIGLLVYFAYSRSHSALATAKH</sequence>
<dbReference type="Pfam" id="PF13520">
    <property type="entry name" value="AA_permease_2"/>
    <property type="match status" value="1"/>
</dbReference>
<dbReference type="EMBL" id="JAAMOW010000005">
    <property type="protein sequence ID" value="NGY05374.1"/>
    <property type="molecule type" value="Genomic_DNA"/>
</dbReference>
<dbReference type="InterPro" id="IPR002293">
    <property type="entry name" value="AA/rel_permease1"/>
</dbReference>
<feature type="transmembrane region" description="Helical" evidence="6">
    <location>
        <begin position="21"/>
        <end position="43"/>
    </location>
</feature>
<organism evidence="7 8">
    <name type="scientific">Solimonas terrae</name>
    <dbReference type="NCBI Taxonomy" id="1396819"/>
    <lineage>
        <taxon>Bacteria</taxon>
        <taxon>Pseudomonadati</taxon>
        <taxon>Pseudomonadota</taxon>
        <taxon>Gammaproteobacteria</taxon>
        <taxon>Nevskiales</taxon>
        <taxon>Nevskiaceae</taxon>
        <taxon>Solimonas</taxon>
    </lineage>
</organism>